<dbReference type="GO" id="GO:0008168">
    <property type="term" value="F:methyltransferase activity"/>
    <property type="evidence" value="ECO:0007669"/>
    <property type="project" value="UniProtKB-KW"/>
</dbReference>
<keyword evidence="1" id="KW-0808">Transferase</keyword>
<keyword evidence="1" id="KW-0489">Methyltransferase</keyword>
<sequence>MTMDWAKKYTEEERANSDEYYTPMDLVEEHFELTKKYTGFARKAKFATTFGDNNPYTKFLVERGFDVKEFNRFENLLESGETDRFVFDNPPFSTAQKDRTKLEQAGFKYSLLGSGTWLPKAHKHGMILFEQPRKYYHRKEQVLTSIFHNVDEFIYCEYNRKSANKYSRDFIAMNLKQGTYKQELFK</sequence>
<name>A0A8S5LKS4_9CAUD</name>
<proteinExistence type="predicted"/>
<accession>A0A8S5LKS4</accession>
<reference evidence="1" key="1">
    <citation type="journal article" date="2021" name="Proc. Natl. Acad. Sci. U.S.A.">
        <title>A Catalog of Tens of Thousands of Viruses from Human Metagenomes Reveals Hidden Associations with Chronic Diseases.</title>
        <authorList>
            <person name="Tisza M.J."/>
            <person name="Buck C.B."/>
        </authorList>
    </citation>
    <scope>NUCLEOTIDE SEQUENCE</scope>
    <source>
        <strain evidence="1">CtcPV5</strain>
    </source>
</reference>
<evidence type="ECO:0000313" key="1">
    <source>
        <dbReference type="EMBL" id="DAD70545.1"/>
    </source>
</evidence>
<dbReference type="EMBL" id="BK015867">
    <property type="protein sequence ID" value="DAD70545.1"/>
    <property type="molecule type" value="Genomic_DNA"/>
</dbReference>
<protein>
    <submittedName>
        <fullName evidence="1">Adenine-specific methyltransferase</fullName>
    </submittedName>
</protein>
<dbReference type="GO" id="GO:0032259">
    <property type="term" value="P:methylation"/>
    <property type="evidence" value="ECO:0007669"/>
    <property type="project" value="UniProtKB-KW"/>
</dbReference>
<organism evidence="1">
    <name type="scientific">Siphoviridae sp. ctcPV5</name>
    <dbReference type="NCBI Taxonomy" id="2827582"/>
    <lineage>
        <taxon>Viruses</taxon>
        <taxon>Duplodnaviria</taxon>
        <taxon>Heunggongvirae</taxon>
        <taxon>Uroviricota</taxon>
        <taxon>Caudoviricetes</taxon>
    </lineage>
</organism>